<reference evidence="2" key="1">
    <citation type="submission" date="2020-01" db="EMBL/GenBank/DDBJ databases">
        <authorList>
            <person name="Meier V. D."/>
            <person name="Meier V D."/>
        </authorList>
    </citation>
    <scope>NUCLEOTIDE SEQUENCE</scope>
    <source>
        <strain evidence="2">HLG_WM_MAG_06</strain>
    </source>
</reference>
<evidence type="ECO:0000313" key="2">
    <source>
        <dbReference type="EMBL" id="CAA6814930.1"/>
    </source>
</evidence>
<keyword evidence="1" id="KW-0175">Coiled coil</keyword>
<dbReference type="EMBL" id="CACVAP010000080">
    <property type="protein sequence ID" value="CAA6814930.1"/>
    <property type="molecule type" value="Genomic_DNA"/>
</dbReference>
<name>A0A6S6SWC7_9BACT</name>
<dbReference type="AlphaFoldDB" id="A0A6S6SWC7"/>
<proteinExistence type="predicted"/>
<evidence type="ECO:0008006" key="3">
    <source>
        <dbReference type="Google" id="ProtNLM"/>
    </source>
</evidence>
<accession>A0A6S6SWC7</accession>
<evidence type="ECO:0000256" key="1">
    <source>
        <dbReference type="SAM" id="Coils"/>
    </source>
</evidence>
<protein>
    <recommendedName>
        <fullName evidence="3">Plasmid replication protein RepL domain-containing protein</fullName>
    </recommendedName>
</protein>
<sequence length="280" mass="31992">MAKDNKDITLFDYEMNHLDGVTGEVTSKTATKVVKRDRTPDFIMLFTAGAPLLRDADLSKREQGILNIILGKWITTSNRVEISTVLRKSLSKELNYSLSTIYKGLNSLEAKGIFVKKISGDEEVIEGSVYLNPHIFGRGHWNDIKKLRYDLQVDFDFEQLEARTTSSRTVTYNEAEELIEGGNLEEVERLVTQNSNNVFESEIIVEEKKEAAIDIVPIPTKKIQNPKIRPVENEENASMELKLKLVQEENRTKELDIELKKMTMEEIKMKIEAKKLGIDI</sequence>
<gene>
    <name evidence="2" type="ORF">HELGO_WM21779</name>
</gene>
<feature type="coiled-coil region" evidence="1">
    <location>
        <begin position="231"/>
        <end position="265"/>
    </location>
</feature>
<organism evidence="2">
    <name type="scientific">uncultured Sulfurovum sp</name>
    <dbReference type="NCBI Taxonomy" id="269237"/>
    <lineage>
        <taxon>Bacteria</taxon>
        <taxon>Pseudomonadati</taxon>
        <taxon>Campylobacterota</taxon>
        <taxon>Epsilonproteobacteria</taxon>
        <taxon>Campylobacterales</taxon>
        <taxon>Sulfurovaceae</taxon>
        <taxon>Sulfurovum</taxon>
        <taxon>environmental samples</taxon>
    </lineage>
</organism>